<name>A0A5C4J4R5_9ACTN</name>
<sequence length="182" mass="19003">MFARIRELEEATARYRAHGARVARVMGEILVPAPVLTARERAAALMVRRSLQKGVPVDGAVCARLAVLAPAPLDAVLPRIAAESAALGAMERALDDTARALRDSGPPPHPTGRCPQGLAGDRFRPGRPRPAPSASGGDRATENTARQIEVVEPVTLIKAFTDGSCTGACSGRQCPPNPGGSE</sequence>
<evidence type="ECO:0000313" key="2">
    <source>
        <dbReference type="EMBL" id="TMQ91903.1"/>
    </source>
</evidence>
<dbReference type="Proteomes" id="UP000309174">
    <property type="component" value="Unassembled WGS sequence"/>
</dbReference>
<gene>
    <name evidence="2" type="ORF">ETD83_28760</name>
</gene>
<evidence type="ECO:0000256" key="1">
    <source>
        <dbReference type="SAM" id="MobiDB-lite"/>
    </source>
</evidence>
<protein>
    <submittedName>
        <fullName evidence="2">Uncharacterized protein</fullName>
    </submittedName>
</protein>
<accession>A0A5C4J4R5</accession>
<proteinExistence type="predicted"/>
<feature type="region of interest" description="Disordered" evidence="1">
    <location>
        <begin position="162"/>
        <end position="182"/>
    </location>
</feature>
<organism evidence="2 3">
    <name type="scientific">Actinomadura soli</name>
    <dbReference type="NCBI Taxonomy" id="2508997"/>
    <lineage>
        <taxon>Bacteria</taxon>
        <taxon>Bacillati</taxon>
        <taxon>Actinomycetota</taxon>
        <taxon>Actinomycetes</taxon>
        <taxon>Streptosporangiales</taxon>
        <taxon>Thermomonosporaceae</taxon>
        <taxon>Actinomadura</taxon>
    </lineage>
</organism>
<keyword evidence="3" id="KW-1185">Reference proteome</keyword>
<evidence type="ECO:0000313" key="3">
    <source>
        <dbReference type="Proteomes" id="UP000309174"/>
    </source>
</evidence>
<feature type="region of interest" description="Disordered" evidence="1">
    <location>
        <begin position="99"/>
        <end position="148"/>
    </location>
</feature>
<dbReference type="AlphaFoldDB" id="A0A5C4J4R5"/>
<reference evidence="2 3" key="1">
    <citation type="submission" date="2019-05" db="EMBL/GenBank/DDBJ databases">
        <title>Draft genome sequence of Actinomadura sp. 14C53.</title>
        <authorList>
            <person name="Saricaoglu S."/>
            <person name="Isik K."/>
        </authorList>
    </citation>
    <scope>NUCLEOTIDE SEQUENCE [LARGE SCALE GENOMIC DNA]</scope>
    <source>
        <strain evidence="2 3">14C53</strain>
    </source>
</reference>
<dbReference type="EMBL" id="VCKW01000182">
    <property type="protein sequence ID" value="TMQ91903.1"/>
    <property type="molecule type" value="Genomic_DNA"/>
</dbReference>
<comment type="caution">
    <text evidence="2">The sequence shown here is derived from an EMBL/GenBank/DDBJ whole genome shotgun (WGS) entry which is preliminary data.</text>
</comment>